<evidence type="ECO:0000256" key="1">
    <source>
        <dbReference type="ARBA" id="ARBA00022737"/>
    </source>
</evidence>
<dbReference type="PROSITE" id="PS50088">
    <property type="entry name" value="ANK_REPEAT"/>
    <property type="match status" value="3"/>
</dbReference>
<evidence type="ECO:0000313" key="4">
    <source>
        <dbReference type="EMBL" id="CAE2225187.1"/>
    </source>
</evidence>
<gene>
    <name evidence="4" type="ORF">VSP0166_LOCUS10816</name>
</gene>
<dbReference type="InterPro" id="IPR002110">
    <property type="entry name" value="Ankyrin_rpt"/>
</dbReference>
<dbReference type="InterPro" id="IPR036770">
    <property type="entry name" value="Ankyrin_rpt-contain_sf"/>
</dbReference>
<sequence>MAQPTTAMKTHRFGKVVEAPEISGIAEVEEVPVPDEVAEAMEKAIRDGDSQALSAAIAKVPPGARVSQSPTRKAESLLHLAAELGYFKCARVVFSEGKVPIDIALRDKTQPLHHAAANAHEAAIVFFVENGADIECKNVHGETPLHLCAKARDLARKDLYVNCINRLVELKGNIEAQDNSQYTPLHKAAQAGDINIAKCLLNNKADPAAKDMFGHNALEMAEERGHVALVNYFKKNGKKVKGKDGEKCVIS</sequence>
<feature type="repeat" description="ANK" evidence="3">
    <location>
        <begin position="180"/>
        <end position="212"/>
    </location>
</feature>
<organism evidence="4">
    <name type="scientific">Vannella robusta</name>
    <dbReference type="NCBI Taxonomy" id="1487602"/>
    <lineage>
        <taxon>Eukaryota</taxon>
        <taxon>Amoebozoa</taxon>
        <taxon>Discosea</taxon>
        <taxon>Flabellinia</taxon>
        <taxon>Vannellidae</taxon>
        <taxon>Vannella</taxon>
    </lineage>
</organism>
<name>A0A7S4MJ68_9EUKA</name>
<dbReference type="SUPFAM" id="SSF48403">
    <property type="entry name" value="Ankyrin repeat"/>
    <property type="match status" value="1"/>
</dbReference>
<dbReference type="AlphaFoldDB" id="A0A7S4MJ68"/>
<proteinExistence type="predicted"/>
<dbReference type="Gene3D" id="1.25.40.20">
    <property type="entry name" value="Ankyrin repeat-containing domain"/>
    <property type="match status" value="2"/>
</dbReference>
<reference evidence="4" key="1">
    <citation type="submission" date="2021-01" db="EMBL/GenBank/DDBJ databases">
        <authorList>
            <person name="Corre E."/>
            <person name="Pelletier E."/>
            <person name="Niang G."/>
            <person name="Scheremetjew M."/>
            <person name="Finn R."/>
            <person name="Kale V."/>
            <person name="Holt S."/>
            <person name="Cochrane G."/>
            <person name="Meng A."/>
            <person name="Brown T."/>
            <person name="Cohen L."/>
        </authorList>
    </citation>
    <scope>NUCLEOTIDE SEQUENCE</scope>
    <source>
        <strain evidence="4">DIVA3 518/3/11/1/6</strain>
    </source>
</reference>
<evidence type="ECO:0000256" key="2">
    <source>
        <dbReference type="ARBA" id="ARBA00023043"/>
    </source>
</evidence>
<dbReference type="PANTHER" id="PTHR24126:SF14">
    <property type="entry name" value="ANK_REP_REGION DOMAIN-CONTAINING PROTEIN"/>
    <property type="match status" value="1"/>
</dbReference>
<dbReference type="Pfam" id="PF12796">
    <property type="entry name" value="Ank_2"/>
    <property type="match status" value="2"/>
</dbReference>
<feature type="repeat" description="ANK" evidence="3">
    <location>
        <begin position="107"/>
        <end position="139"/>
    </location>
</feature>
<keyword evidence="2 3" id="KW-0040">ANK repeat</keyword>
<accession>A0A7S4MJ68</accession>
<dbReference type="SMART" id="SM00248">
    <property type="entry name" value="ANK"/>
    <property type="match status" value="5"/>
</dbReference>
<dbReference type="EMBL" id="HBKP01015258">
    <property type="protein sequence ID" value="CAE2225187.1"/>
    <property type="molecule type" value="Transcribed_RNA"/>
</dbReference>
<feature type="repeat" description="ANK" evidence="3">
    <location>
        <begin position="140"/>
        <end position="179"/>
    </location>
</feature>
<dbReference type="PANTHER" id="PTHR24126">
    <property type="entry name" value="ANKYRIN REPEAT, PH AND SEC7 DOMAIN CONTAINING PROTEIN SECG-RELATED"/>
    <property type="match status" value="1"/>
</dbReference>
<dbReference type="PROSITE" id="PS50297">
    <property type="entry name" value="ANK_REP_REGION"/>
    <property type="match status" value="2"/>
</dbReference>
<protein>
    <submittedName>
        <fullName evidence="4">Uncharacterized protein</fullName>
    </submittedName>
</protein>
<keyword evidence="1" id="KW-0677">Repeat</keyword>
<evidence type="ECO:0000256" key="3">
    <source>
        <dbReference type="PROSITE-ProRule" id="PRU00023"/>
    </source>
</evidence>